<dbReference type="Pfam" id="PF06886">
    <property type="entry name" value="TPX2"/>
    <property type="match status" value="1"/>
</dbReference>
<feature type="compositionally biased region" description="Basic and acidic residues" evidence="7">
    <location>
        <begin position="470"/>
        <end position="481"/>
    </location>
</feature>
<name>L1JCQ7_GUITC</name>
<feature type="compositionally biased region" description="Basic and acidic residues" evidence="7">
    <location>
        <begin position="817"/>
        <end position="854"/>
    </location>
</feature>
<dbReference type="eggNOG" id="ENOG502QVQS">
    <property type="taxonomic scope" value="Eukaryota"/>
</dbReference>
<dbReference type="STRING" id="905079.L1JCQ7"/>
<organism evidence="10">
    <name type="scientific">Guillardia theta (strain CCMP2712)</name>
    <name type="common">Cryptophyte</name>
    <dbReference type="NCBI Taxonomy" id="905079"/>
    <lineage>
        <taxon>Eukaryota</taxon>
        <taxon>Cryptophyceae</taxon>
        <taxon>Pyrenomonadales</taxon>
        <taxon>Geminigeraceae</taxon>
        <taxon>Guillardia</taxon>
    </lineage>
</organism>
<accession>L1JCQ7</accession>
<dbReference type="GO" id="GO:0005874">
    <property type="term" value="C:microtubule"/>
    <property type="evidence" value="ECO:0007669"/>
    <property type="project" value="InterPro"/>
</dbReference>
<dbReference type="Pfam" id="PF12214">
    <property type="entry name" value="TPX2_importin"/>
    <property type="match status" value="2"/>
</dbReference>
<dbReference type="GO" id="GO:0005634">
    <property type="term" value="C:nucleus"/>
    <property type="evidence" value="ECO:0007669"/>
    <property type="project" value="UniProtKB-SubCell"/>
</dbReference>
<feature type="compositionally biased region" description="Polar residues" evidence="7">
    <location>
        <begin position="270"/>
        <end position="283"/>
    </location>
</feature>
<feature type="compositionally biased region" description="Basic and acidic residues" evidence="7">
    <location>
        <begin position="195"/>
        <end position="206"/>
    </location>
</feature>
<dbReference type="OrthoDB" id="1684416at2759"/>
<feature type="compositionally biased region" description="Basic and acidic residues" evidence="7">
    <location>
        <begin position="388"/>
        <end position="400"/>
    </location>
</feature>
<feature type="compositionally biased region" description="Low complexity" evidence="7">
    <location>
        <begin position="341"/>
        <end position="370"/>
    </location>
</feature>
<evidence type="ECO:0000259" key="8">
    <source>
        <dbReference type="Pfam" id="PF06886"/>
    </source>
</evidence>
<evidence type="ECO:0008006" key="13">
    <source>
        <dbReference type="Google" id="ProtNLM"/>
    </source>
</evidence>
<feature type="region of interest" description="Disordered" evidence="7">
    <location>
        <begin position="879"/>
        <end position="900"/>
    </location>
</feature>
<feature type="compositionally biased region" description="Basic and acidic residues" evidence="7">
    <location>
        <begin position="661"/>
        <end position="673"/>
    </location>
</feature>
<evidence type="ECO:0000256" key="4">
    <source>
        <dbReference type="ARBA" id="ARBA00022490"/>
    </source>
</evidence>
<feature type="compositionally biased region" description="Basic and acidic residues" evidence="7">
    <location>
        <begin position="683"/>
        <end position="711"/>
    </location>
</feature>
<reference evidence="10 12" key="1">
    <citation type="journal article" date="2012" name="Nature">
        <title>Algal genomes reveal evolutionary mosaicism and the fate of nucleomorphs.</title>
        <authorList>
            <consortium name="DOE Joint Genome Institute"/>
            <person name="Curtis B.A."/>
            <person name="Tanifuji G."/>
            <person name="Burki F."/>
            <person name="Gruber A."/>
            <person name="Irimia M."/>
            <person name="Maruyama S."/>
            <person name="Arias M.C."/>
            <person name="Ball S.G."/>
            <person name="Gile G.H."/>
            <person name="Hirakawa Y."/>
            <person name="Hopkins J.F."/>
            <person name="Kuo A."/>
            <person name="Rensing S.A."/>
            <person name="Schmutz J."/>
            <person name="Symeonidi A."/>
            <person name="Elias M."/>
            <person name="Eveleigh R.J."/>
            <person name="Herman E.K."/>
            <person name="Klute M.J."/>
            <person name="Nakayama T."/>
            <person name="Obornik M."/>
            <person name="Reyes-Prieto A."/>
            <person name="Armbrust E.V."/>
            <person name="Aves S.J."/>
            <person name="Beiko R.G."/>
            <person name="Coutinho P."/>
            <person name="Dacks J.B."/>
            <person name="Durnford D.G."/>
            <person name="Fast N.M."/>
            <person name="Green B.R."/>
            <person name="Grisdale C.J."/>
            <person name="Hempel F."/>
            <person name="Henrissat B."/>
            <person name="Hoppner M.P."/>
            <person name="Ishida K."/>
            <person name="Kim E."/>
            <person name="Koreny L."/>
            <person name="Kroth P.G."/>
            <person name="Liu Y."/>
            <person name="Malik S.B."/>
            <person name="Maier U.G."/>
            <person name="McRose D."/>
            <person name="Mock T."/>
            <person name="Neilson J.A."/>
            <person name="Onodera N.T."/>
            <person name="Poole A.M."/>
            <person name="Pritham E.J."/>
            <person name="Richards T.A."/>
            <person name="Rocap G."/>
            <person name="Roy S.W."/>
            <person name="Sarai C."/>
            <person name="Schaack S."/>
            <person name="Shirato S."/>
            <person name="Slamovits C.H."/>
            <person name="Spencer D.F."/>
            <person name="Suzuki S."/>
            <person name="Worden A.Z."/>
            <person name="Zauner S."/>
            <person name="Barry K."/>
            <person name="Bell C."/>
            <person name="Bharti A.K."/>
            <person name="Crow J.A."/>
            <person name="Grimwood J."/>
            <person name="Kramer R."/>
            <person name="Lindquist E."/>
            <person name="Lucas S."/>
            <person name="Salamov A."/>
            <person name="McFadden G.I."/>
            <person name="Lane C.E."/>
            <person name="Keeling P.J."/>
            <person name="Gray M.W."/>
            <person name="Grigoriev I.V."/>
            <person name="Archibald J.M."/>
        </authorList>
    </citation>
    <scope>NUCLEOTIDE SEQUENCE</scope>
    <source>
        <strain evidence="10 12">CCMP2712</strain>
    </source>
</reference>
<feature type="domain" description="TPX2 C-terminal" evidence="8">
    <location>
        <begin position="806"/>
        <end position="883"/>
    </location>
</feature>
<feature type="domain" description="TPX2 central" evidence="9">
    <location>
        <begin position="622"/>
        <end position="743"/>
    </location>
</feature>
<dbReference type="PANTHER" id="PTHR14326:SF44">
    <property type="entry name" value="TARGETING PROTEIN FOR XKLP2"/>
    <property type="match status" value="1"/>
</dbReference>
<proteinExistence type="inferred from homology"/>
<feature type="region of interest" description="Disordered" evidence="7">
    <location>
        <begin position="558"/>
        <end position="716"/>
    </location>
</feature>
<evidence type="ECO:0000313" key="12">
    <source>
        <dbReference type="Proteomes" id="UP000011087"/>
    </source>
</evidence>
<dbReference type="PANTHER" id="PTHR14326">
    <property type="entry name" value="TARGETING PROTEIN FOR XKLP2"/>
    <property type="match status" value="1"/>
</dbReference>
<dbReference type="RefSeq" id="XP_005833087.1">
    <property type="nucleotide sequence ID" value="XM_005833030.1"/>
</dbReference>
<keyword evidence="6" id="KW-0539">Nucleus</keyword>
<dbReference type="InterPro" id="IPR009675">
    <property type="entry name" value="TPX2_fam"/>
</dbReference>
<evidence type="ECO:0000256" key="3">
    <source>
        <dbReference type="ARBA" id="ARBA00005885"/>
    </source>
</evidence>
<feature type="compositionally biased region" description="Low complexity" evidence="7">
    <location>
        <begin position="242"/>
        <end position="263"/>
    </location>
</feature>
<dbReference type="KEGG" id="gtt:GUITHDRAFT_108141"/>
<dbReference type="EMBL" id="JH992996">
    <property type="protein sequence ID" value="EKX46107.1"/>
    <property type="molecule type" value="Genomic_DNA"/>
</dbReference>
<feature type="region of interest" description="Disordered" evidence="7">
    <location>
        <begin position="179"/>
        <end position="535"/>
    </location>
</feature>
<feature type="domain" description="TPX2 central" evidence="9">
    <location>
        <begin position="496"/>
        <end position="607"/>
    </location>
</feature>
<keyword evidence="5" id="KW-0206">Cytoskeleton</keyword>
<keyword evidence="12" id="KW-1185">Reference proteome</keyword>
<comment type="similarity">
    <text evidence="3">Belongs to the TPX2 family.</text>
</comment>
<evidence type="ECO:0000256" key="2">
    <source>
        <dbReference type="ARBA" id="ARBA00004186"/>
    </source>
</evidence>
<evidence type="ECO:0000256" key="6">
    <source>
        <dbReference type="ARBA" id="ARBA00023242"/>
    </source>
</evidence>
<dbReference type="PaxDb" id="55529-EKX46107"/>
<dbReference type="GeneID" id="17302702"/>
<dbReference type="GO" id="GO:0060236">
    <property type="term" value="P:regulation of mitotic spindle organization"/>
    <property type="evidence" value="ECO:0007669"/>
    <property type="project" value="InterPro"/>
</dbReference>
<feature type="compositionally biased region" description="Basic and acidic residues" evidence="7">
    <location>
        <begin position="124"/>
        <end position="135"/>
    </location>
</feature>
<dbReference type="GO" id="GO:0005819">
    <property type="term" value="C:spindle"/>
    <property type="evidence" value="ECO:0007669"/>
    <property type="project" value="UniProtKB-SubCell"/>
</dbReference>
<protein>
    <recommendedName>
        <fullName evidence="13">TPX2 C-terminal domain-containing protein</fullName>
    </recommendedName>
</protein>
<dbReference type="HOGENOM" id="CLU_321966_0_0_1"/>
<dbReference type="AlphaFoldDB" id="L1JCQ7"/>
<sequence length="900" mass="101589">MSVPVYDPNFEFNAPKFHDFANPSEEEDADSWFDKVDSSGKKLLRPDKARPTEENMDTEMTEAGEVTADANSHPAVSEDVHMEEESCAAEAQNLEVHVNSEPEPFASNEEKKENQEANVPAPTKAHDSNVTENKDAPMQTRQSKNMSKLTENILALAEFKANEKKLVEIASSNLAEAVVEGAWDSKSPLVKKRQSREVADDKDLHKKAVSKASATTEEPTKKKAKMHEKDTKGSPVEMKTPSFSRFGSSRTGSVSSARRSTSAPRHRPSATPSSSCKTPSSVFRPTAASLAKAESTKKRLMSERSVEGSASKLRPRSASKLTVPISPKLSSSSRFRRRASNSDLTSLSQSSIRSERSSSSIKSSSSYTPSRLTVPKSPKLSHRSSSRPKKEVDSDTRQMEEAQAAIENMKKRRKMGEARLKGMLQPKGEAGGMAIRSTKGLTVPVSPNLRTSLRERSVSDCDTSDAEVPLGERLRQHEKSTRVHTKKTSPKSNMPLKLTEPKTPEFSSFRRSTRHVKSQAEREEEELEEMKRKQFKARPLNDKILSSCGDLGVPKVQKKALTTPCGPRLRSEDRAMRSRSSSLDSLSSLSTESLGSSFKARPVPKAVRAAPKPSATPRQERKLTIPTSPNLATRCRVRNQSMSASSDDEKWSFKAQPVPDMNRKFVPKHDHVNLTEPEPFHLSTEDRHRMHEEQMKRRMEEEEKKQRESRVFKANPVRSASELNKIGVGSVEKKSLTEPKPFNLRSETRHEHFSQMWEMQVEKDLENERAKFSSFTARAVPKTVTDSSKVFTPRRASKPLTEVREFDLNVDRRGEMRKEFEKRRADKEAMMEAEKREEERRRQEEEQRELKELRQSMTIKARPVPESVYTAVQEIQRSTKPLTEPISPHFRTDMRLRSRV</sequence>
<feature type="region of interest" description="Disordered" evidence="7">
    <location>
        <begin position="817"/>
        <end position="859"/>
    </location>
</feature>
<comment type="subcellular location">
    <subcellularLocation>
        <location evidence="2">Cytoplasm</location>
        <location evidence="2">Cytoskeleton</location>
        <location evidence="2">Spindle</location>
    </subcellularLocation>
    <subcellularLocation>
        <location evidence="1">Nucleus</location>
    </subcellularLocation>
</comment>
<evidence type="ECO:0000256" key="7">
    <source>
        <dbReference type="SAM" id="MobiDB-lite"/>
    </source>
</evidence>
<dbReference type="InterPro" id="IPR027329">
    <property type="entry name" value="TPX2_C"/>
</dbReference>
<evidence type="ECO:0000313" key="10">
    <source>
        <dbReference type="EMBL" id="EKX46107.1"/>
    </source>
</evidence>
<feature type="compositionally biased region" description="Basic and acidic residues" evidence="7">
    <location>
        <begin position="890"/>
        <end position="900"/>
    </location>
</feature>
<feature type="compositionally biased region" description="Basic and acidic residues" evidence="7">
    <location>
        <begin position="294"/>
        <end position="306"/>
    </location>
</feature>
<evidence type="ECO:0000313" key="11">
    <source>
        <dbReference type="EnsemblProtists" id="EKX46107"/>
    </source>
</evidence>
<evidence type="ECO:0000256" key="5">
    <source>
        <dbReference type="ARBA" id="ARBA00023212"/>
    </source>
</evidence>
<evidence type="ECO:0000259" key="9">
    <source>
        <dbReference type="Pfam" id="PF12214"/>
    </source>
</evidence>
<dbReference type="Proteomes" id="UP000011087">
    <property type="component" value="Unassembled WGS sequence"/>
</dbReference>
<feature type="region of interest" description="Disordered" evidence="7">
    <location>
        <begin position="63"/>
        <end position="146"/>
    </location>
</feature>
<gene>
    <name evidence="10" type="ORF">GUITHDRAFT_108141</name>
</gene>
<evidence type="ECO:0000256" key="1">
    <source>
        <dbReference type="ARBA" id="ARBA00004123"/>
    </source>
</evidence>
<reference evidence="12" key="2">
    <citation type="submission" date="2012-11" db="EMBL/GenBank/DDBJ databases">
        <authorList>
            <person name="Kuo A."/>
            <person name="Curtis B.A."/>
            <person name="Tanifuji G."/>
            <person name="Burki F."/>
            <person name="Gruber A."/>
            <person name="Irimia M."/>
            <person name="Maruyama S."/>
            <person name="Arias M.C."/>
            <person name="Ball S.G."/>
            <person name="Gile G.H."/>
            <person name="Hirakawa Y."/>
            <person name="Hopkins J.F."/>
            <person name="Rensing S.A."/>
            <person name="Schmutz J."/>
            <person name="Symeonidi A."/>
            <person name="Elias M."/>
            <person name="Eveleigh R.J."/>
            <person name="Herman E.K."/>
            <person name="Klute M.J."/>
            <person name="Nakayama T."/>
            <person name="Obornik M."/>
            <person name="Reyes-Prieto A."/>
            <person name="Armbrust E.V."/>
            <person name="Aves S.J."/>
            <person name="Beiko R.G."/>
            <person name="Coutinho P."/>
            <person name="Dacks J.B."/>
            <person name="Durnford D.G."/>
            <person name="Fast N.M."/>
            <person name="Green B.R."/>
            <person name="Grisdale C."/>
            <person name="Hempe F."/>
            <person name="Henrissat B."/>
            <person name="Hoppner M.P."/>
            <person name="Ishida K.-I."/>
            <person name="Kim E."/>
            <person name="Koreny L."/>
            <person name="Kroth P.G."/>
            <person name="Liu Y."/>
            <person name="Malik S.-B."/>
            <person name="Maier U.G."/>
            <person name="McRose D."/>
            <person name="Mock T."/>
            <person name="Neilson J.A."/>
            <person name="Onodera N.T."/>
            <person name="Poole A.M."/>
            <person name="Pritham E.J."/>
            <person name="Richards T.A."/>
            <person name="Rocap G."/>
            <person name="Roy S.W."/>
            <person name="Sarai C."/>
            <person name="Schaack S."/>
            <person name="Shirato S."/>
            <person name="Slamovits C.H."/>
            <person name="Spencer D.F."/>
            <person name="Suzuki S."/>
            <person name="Worden A.Z."/>
            <person name="Zauner S."/>
            <person name="Barry K."/>
            <person name="Bell C."/>
            <person name="Bharti A.K."/>
            <person name="Crow J.A."/>
            <person name="Grimwood J."/>
            <person name="Kramer R."/>
            <person name="Lindquist E."/>
            <person name="Lucas S."/>
            <person name="Salamov A."/>
            <person name="McFadden G.I."/>
            <person name="Lane C.E."/>
            <person name="Keeling P.J."/>
            <person name="Gray M.W."/>
            <person name="Grigoriev I.V."/>
            <person name="Archibald J.M."/>
        </authorList>
    </citation>
    <scope>NUCLEOTIDE SEQUENCE</scope>
    <source>
        <strain evidence="12">CCMP2712</strain>
    </source>
</reference>
<feature type="compositionally biased region" description="Low complexity" evidence="7">
    <location>
        <begin position="578"/>
        <end position="613"/>
    </location>
</feature>
<dbReference type="EnsemblProtists" id="EKX46107">
    <property type="protein sequence ID" value="EKX46107"/>
    <property type="gene ID" value="GUITHDRAFT_108141"/>
</dbReference>
<dbReference type="InterPro" id="IPR027330">
    <property type="entry name" value="TPX2_central_dom"/>
</dbReference>
<dbReference type="OMA" id="GRHTVSC"/>
<keyword evidence="4" id="KW-0963">Cytoplasm</keyword>
<reference evidence="11" key="3">
    <citation type="submission" date="2016-03" db="UniProtKB">
        <authorList>
            <consortium name="EnsemblProtists"/>
        </authorList>
    </citation>
    <scope>IDENTIFICATION</scope>
</reference>